<keyword evidence="4" id="KW-0808">Transferase</keyword>
<evidence type="ECO:0000256" key="11">
    <source>
        <dbReference type="SAM" id="Coils"/>
    </source>
</evidence>
<evidence type="ECO:0000256" key="7">
    <source>
        <dbReference type="ARBA" id="ARBA00022840"/>
    </source>
</evidence>
<dbReference type="GO" id="GO:0004674">
    <property type="term" value="F:protein serine/threonine kinase activity"/>
    <property type="evidence" value="ECO:0007669"/>
    <property type="project" value="UniProtKB-KW"/>
</dbReference>
<keyword evidence="6 14" id="KW-0418">Kinase</keyword>
<evidence type="ECO:0000256" key="9">
    <source>
        <dbReference type="ARBA" id="ARBA00048679"/>
    </source>
</evidence>
<organism evidence="14 15">
    <name type="scientific">Aspergillus caelatus</name>
    <dbReference type="NCBI Taxonomy" id="61420"/>
    <lineage>
        <taxon>Eukaryota</taxon>
        <taxon>Fungi</taxon>
        <taxon>Dikarya</taxon>
        <taxon>Ascomycota</taxon>
        <taxon>Pezizomycotina</taxon>
        <taxon>Eurotiomycetes</taxon>
        <taxon>Eurotiomycetidae</taxon>
        <taxon>Eurotiales</taxon>
        <taxon>Aspergillaceae</taxon>
        <taxon>Aspergillus</taxon>
        <taxon>Aspergillus subgen. Circumdati</taxon>
    </lineage>
</organism>
<dbReference type="PROSITE" id="PS50011">
    <property type="entry name" value="PROTEIN_KINASE_DOM"/>
    <property type="match status" value="1"/>
</dbReference>
<dbReference type="Gene3D" id="3.30.200.20">
    <property type="entry name" value="Phosphorylase Kinase, domain 1"/>
    <property type="match status" value="1"/>
</dbReference>
<evidence type="ECO:0000256" key="10">
    <source>
        <dbReference type="PROSITE-ProRule" id="PRU10141"/>
    </source>
</evidence>
<dbReference type="SMART" id="SM00220">
    <property type="entry name" value="S_TKc"/>
    <property type="match status" value="1"/>
</dbReference>
<keyword evidence="3" id="KW-0723">Serine/threonine-protein kinase</keyword>
<dbReference type="Gene3D" id="1.10.510.10">
    <property type="entry name" value="Transferase(Phosphotransferase) domain 1"/>
    <property type="match status" value="1"/>
</dbReference>
<dbReference type="PANTHER" id="PTHR43671">
    <property type="entry name" value="SERINE/THREONINE-PROTEIN KINASE NEK"/>
    <property type="match status" value="1"/>
</dbReference>
<evidence type="ECO:0000313" key="14">
    <source>
        <dbReference type="EMBL" id="KAE8357499.1"/>
    </source>
</evidence>
<comment type="catalytic activity">
    <reaction evidence="8">
        <text>L-threonyl-[protein] + ATP = O-phospho-L-threonyl-[protein] + ADP + H(+)</text>
        <dbReference type="Rhea" id="RHEA:46608"/>
        <dbReference type="Rhea" id="RHEA-COMP:11060"/>
        <dbReference type="Rhea" id="RHEA-COMP:11605"/>
        <dbReference type="ChEBI" id="CHEBI:15378"/>
        <dbReference type="ChEBI" id="CHEBI:30013"/>
        <dbReference type="ChEBI" id="CHEBI:30616"/>
        <dbReference type="ChEBI" id="CHEBI:61977"/>
        <dbReference type="ChEBI" id="CHEBI:456216"/>
        <dbReference type="EC" id="2.7.11.1"/>
    </reaction>
</comment>
<feature type="coiled-coil region" evidence="11">
    <location>
        <begin position="408"/>
        <end position="435"/>
    </location>
</feature>
<comment type="similarity">
    <text evidence="1">Belongs to the protein kinase superfamily. NEK Ser/Thr protein kinase family. NIMA subfamily.</text>
</comment>
<dbReference type="InterPro" id="IPR050660">
    <property type="entry name" value="NEK_Ser/Thr_kinase"/>
</dbReference>
<dbReference type="InterPro" id="IPR011009">
    <property type="entry name" value="Kinase-like_dom_sf"/>
</dbReference>
<evidence type="ECO:0000256" key="2">
    <source>
        <dbReference type="ARBA" id="ARBA00012513"/>
    </source>
</evidence>
<protein>
    <recommendedName>
        <fullName evidence="2">non-specific serine/threonine protein kinase</fullName>
        <ecNumber evidence="2">2.7.11.1</ecNumber>
    </recommendedName>
</protein>
<dbReference type="PANTHER" id="PTHR43671:SF98">
    <property type="entry name" value="SERINE_THREONINE-PROTEIN KINASE NEK11"/>
    <property type="match status" value="1"/>
</dbReference>
<dbReference type="InterPro" id="IPR000719">
    <property type="entry name" value="Prot_kinase_dom"/>
</dbReference>
<evidence type="ECO:0000256" key="3">
    <source>
        <dbReference type="ARBA" id="ARBA00022527"/>
    </source>
</evidence>
<evidence type="ECO:0000256" key="8">
    <source>
        <dbReference type="ARBA" id="ARBA00047899"/>
    </source>
</evidence>
<dbReference type="AlphaFoldDB" id="A0A5N6ZL16"/>
<proteinExistence type="inferred from homology"/>
<dbReference type="RefSeq" id="XP_031920580.1">
    <property type="nucleotide sequence ID" value="XM_032073693.1"/>
</dbReference>
<evidence type="ECO:0000256" key="6">
    <source>
        <dbReference type="ARBA" id="ARBA00022777"/>
    </source>
</evidence>
<feature type="domain" description="Protein kinase" evidence="13">
    <location>
        <begin position="22"/>
        <end position="325"/>
    </location>
</feature>
<gene>
    <name evidence="14" type="ORF">BDV27DRAFT_164460</name>
</gene>
<dbReference type="OrthoDB" id="310217at2759"/>
<reference evidence="14 15" key="1">
    <citation type="submission" date="2019-04" db="EMBL/GenBank/DDBJ databases">
        <title>Friends and foes A comparative genomics studyof 23 Aspergillus species from section Flavi.</title>
        <authorList>
            <consortium name="DOE Joint Genome Institute"/>
            <person name="Kjaerbolling I."/>
            <person name="Vesth T."/>
            <person name="Frisvad J.C."/>
            <person name="Nybo J.L."/>
            <person name="Theobald S."/>
            <person name="Kildgaard S."/>
            <person name="Isbrandt T."/>
            <person name="Kuo A."/>
            <person name="Sato A."/>
            <person name="Lyhne E.K."/>
            <person name="Kogle M.E."/>
            <person name="Wiebenga A."/>
            <person name="Kun R.S."/>
            <person name="Lubbers R.J."/>
            <person name="Makela M.R."/>
            <person name="Barry K."/>
            <person name="Chovatia M."/>
            <person name="Clum A."/>
            <person name="Daum C."/>
            <person name="Haridas S."/>
            <person name="He G."/>
            <person name="LaButti K."/>
            <person name="Lipzen A."/>
            <person name="Mondo S."/>
            <person name="Riley R."/>
            <person name="Salamov A."/>
            <person name="Simmons B.A."/>
            <person name="Magnuson J.K."/>
            <person name="Henrissat B."/>
            <person name="Mortensen U.H."/>
            <person name="Larsen T.O."/>
            <person name="Devries R.P."/>
            <person name="Grigoriev I.V."/>
            <person name="Machida M."/>
            <person name="Baker S.E."/>
            <person name="Andersen M.R."/>
        </authorList>
    </citation>
    <scope>NUCLEOTIDE SEQUENCE [LARGE SCALE GENOMIC DNA]</scope>
    <source>
        <strain evidence="14 15">CBS 763.97</strain>
    </source>
</reference>
<keyword evidence="7 10" id="KW-0067">ATP-binding</keyword>
<comment type="catalytic activity">
    <reaction evidence="9">
        <text>L-seryl-[protein] + ATP = O-phospho-L-seryl-[protein] + ADP + H(+)</text>
        <dbReference type="Rhea" id="RHEA:17989"/>
        <dbReference type="Rhea" id="RHEA-COMP:9863"/>
        <dbReference type="Rhea" id="RHEA-COMP:11604"/>
        <dbReference type="ChEBI" id="CHEBI:15378"/>
        <dbReference type="ChEBI" id="CHEBI:29999"/>
        <dbReference type="ChEBI" id="CHEBI:30616"/>
        <dbReference type="ChEBI" id="CHEBI:83421"/>
        <dbReference type="ChEBI" id="CHEBI:456216"/>
        <dbReference type="EC" id="2.7.11.1"/>
    </reaction>
</comment>
<evidence type="ECO:0000256" key="5">
    <source>
        <dbReference type="ARBA" id="ARBA00022741"/>
    </source>
</evidence>
<evidence type="ECO:0000256" key="4">
    <source>
        <dbReference type="ARBA" id="ARBA00022679"/>
    </source>
</evidence>
<dbReference type="EMBL" id="ML738007">
    <property type="protein sequence ID" value="KAE8357499.1"/>
    <property type="molecule type" value="Genomic_DNA"/>
</dbReference>
<feature type="compositionally biased region" description="Low complexity" evidence="12">
    <location>
        <begin position="368"/>
        <end position="379"/>
    </location>
</feature>
<feature type="binding site" evidence="10">
    <location>
        <position position="51"/>
    </location>
    <ligand>
        <name>ATP</name>
        <dbReference type="ChEBI" id="CHEBI:30616"/>
    </ligand>
</feature>
<sequence>MASCRILPLMPVREFSGKDPNYTTMRRLGQGTFGTVTKVKRERDGKILACKSIKFESKEDIEAAAQEVTVLQTLQGCRNVVRWDNDVSIDMLRGYIHLHMEFYPHGDLGSYIWSMNGPMPKNTILQIFACLAMALYDIHHKGILHRDIKPQNSKDQRIIFVLAQADTAYLITDTIIVLLSNSVSNGKSVMVAVLADFGLGKFSTAALMSGRGHVGSCYRGTEPYTAPESLGRVSPVYGQKTDIFSIGCVMYEAMTKRRAFTDKTRLTLPSIRSSVRQTYGNTLVSLVYWCMELFPFSRIGTTNLLNTLRQYAGRHWSKGDLNAFFDSKIRVQPPVPTRSPSPRRVLSGAKSQKSSKSSIRFMEDSDSESNNSSRVTARSRASRGQREIARSTAIARRNRNGMSKTIYNDAFDNEIDRLRTELERMRVDERRATTERVAR</sequence>
<evidence type="ECO:0000256" key="12">
    <source>
        <dbReference type="SAM" id="MobiDB-lite"/>
    </source>
</evidence>
<dbReference type="Proteomes" id="UP000326268">
    <property type="component" value="Unassembled WGS sequence"/>
</dbReference>
<dbReference type="SUPFAM" id="SSF56112">
    <property type="entry name" value="Protein kinase-like (PK-like)"/>
    <property type="match status" value="1"/>
</dbReference>
<accession>A0A5N6ZL16</accession>
<keyword evidence="15" id="KW-1185">Reference proteome</keyword>
<keyword evidence="5 10" id="KW-0547">Nucleotide-binding</keyword>
<dbReference type="PROSITE" id="PS00107">
    <property type="entry name" value="PROTEIN_KINASE_ATP"/>
    <property type="match status" value="1"/>
</dbReference>
<dbReference type="InterPro" id="IPR017441">
    <property type="entry name" value="Protein_kinase_ATP_BS"/>
</dbReference>
<dbReference type="GO" id="GO:0005524">
    <property type="term" value="F:ATP binding"/>
    <property type="evidence" value="ECO:0007669"/>
    <property type="project" value="UniProtKB-UniRule"/>
</dbReference>
<name>A0A5N6ZL16_9EURO</name>
<evidence type="ECO:0000313" key="15">
    <source>
        <dbReference type="Proteomes" id="UP000326268"/>
    </source>
</evidence>
<keyword evidence="11" id="KW-0175">Coiled coil</keyword>
<feature type="compositionally biased region" description="Low complexity" evidence="12">
    <location>
        <begin position="340"/>
        <end position="358"/>
    </location>
</feature>
<dbReference type="EC" id="2.7.11.1" evidence="2"/>
<dbReference type="Pfam" id="PF00069">
    <property type="entry name" value="Pkinase"/>
    <property type="match status" value="1"/>
</dbReference>
<feature type="region of interest" description="Disordered" evidence="12">
    <location>
        <begin position="331"/>
        <end position="404"/>
    </location>
</feature>
<evidence type="ECO:0000259" key="13">
    <source>
        <dbReference type="PROSITE" id="PS50011"/>
    </source>
</evidence>
<dbReference type="GeneID" id="43658139"/>
<evidence type="ECO:0000256" key="1">
    <source>
        <dbReference type="ARBA" id="ARBA00010886"/>
    </source>
</evidence>